<keyword evidence="2" id="KW-1185">Reference proteome</keyword>
<evidence type="ECO:0000313" key="1">
    <source>
        <dbReference type="EMBL" id="KAK7677826.1"/>
    </source>
</evidence>
<dbReference type="EMBL" id="JASBNA010000081">
    <property type="protein sequence ID" value="KAK7677826.1"/>
    <property type="molecule type" value="Genomic_DNA"/>
</dbReference>
<protein>
    <submittedName>
        <fullName evidence="1">Uncharacterized protein</fullName>
    </submittedName>
</protein>
<accession>A0AAW0FBR7</accession>
<comment type="caution">
    <text evidence="1">The sequence shown here is derived from an EMBL/GenBank/DDBJ whole genome shotgun (WGS) entry which is preliminary data.</text>
</comment>
<evidence type="ECO:0000313" key="2">
    <source>
        <dbReference type="Proteomes" id="UP001385951"/>
    </source>
</evidence>
<organism evidence="1 2">
    <name type="scientific">Cerrena zonata</name>
    <dbReference type="NCBI Taxonomy" id="2478898"/>
    <lineage>
        <taxon>Eukaryota</taxon>
        <taxon>Fungi</taxon>
        <taxon>Dikarya</taxon>
        <taxon>Basidiomycota</taxon>
        <taxon>Agaricomycotina</taxon>
        <taxon>Agaricomycetes</taxon>
        <taxon>Polyporales</taxon>
        <taxon>Cerrenaceae</taxon>
        <taxon>Cerrena</taxon>
    </lineage>
</organism>
<sequence length="145" mass="16379">MVRAWLAQQLGTTPPRSTQDPPSKFPGAEFLRVIHINISIRAFQPIRPRDILMYNTASYPRSSWQSFLTLGKRMNGRTPNYGLIWSMTIKKGPCFSRGRGTHGHGSQARPVYYLITIAEDGGFLWFLCINEASRFQFLTIASAAV</sequence>
<gene>
    <name evidence="1" type="ORF">QCA50_019138</name>
</gene>
<proteinExistence type="predicted"/>
<dbReference type="AlphaFoldDB" id="A0AAW0FBR7"/>
<name>A0AAW0FBR7_9APHY</name>
<reference evidence="1 2" key="1">
    <citation type="submission" date="2022-09" db="EMBL/GenBank/DDBJ databases">
        <authorList>
            <person name="Palmer J.M."/>
        </authorList>
    </citation>
    <scope>NUCLEOTIDE SEQUENCE [LARGE SCALE GENOMIC DNA]</scope>
    <source>
        <strain evidence="1 2">DSM 7382</strain>
    </source>
</reference>
<dbReference type="Proteomes" id="UP001385951">
    <property type="component" value="Unassembled WGS sequence"/>
</dbReference>